<dbReference type="PANTHER" id="PTHR31740:SF2">
    <property type="entry name" value="CENTROMERE PROTEIN L"/>
    <property type="match status" value="1"/>
</dbReference>
<evidence type="ECO:0000256" key="4">
    <source>
        <dbReference type="ARBA" id="ARBA00022454"/>
    </source>
</evidence>
<proteinExistence type="inferred from homology"/>
<dbReference type="PANTHER" id="PTHR31740">
    <property type="entry name" value="CENTROMERE PROTEIN L"/>
    <property type="match status" value="1"/>
</dbReference>
<feature type="region of interest" description="Disordered" evidence="7">
    <location>
        <begin position="335"/>
        <end position="397"/>
    </location>
</feature>
<evidence type="ECO:0000313" key="8">
    <source>
        <dbReference type="EMBL" id="KAL1795595.1"/>
    </source>
</evidence>
<keyword evidence="4" id="KW-0158">Chromosome</keyword>
<comment type="similarity">
    <text evidence="3">Belongs to the CENP-L/IML3 family.</text>
</comment>
<sequence>MAHIPPYPLYNRTYNLYRLSPLHCHDTPLLLEASLRSHAKRLKEQLKADNVRGVQVDFAGAEDTAKLGPLEECSWELIGDEDAWIDRHRQSIDPDASQLSSLSHLSPDRARGLQVSLEYEKQTYNALLLRDPGVTSSPKGFTSLPLLLVKMPGPIRDVFLNYLHTTFDAYVAPLRLPSPMIASSLETYLKHLSARHSTQSIQDIIRQLHIQLAFPTSTTLLKHVEITIAGTDISGFVDRGRLLNHVHDKPFTAALSAYLKQHLALDTSHPKVQISRIACNSFHLGTERLKLIAPDPLADTSFSDQGGASQDASASELAVQELYKSLVREAAGSGSFLPDDTAKASEEETLSPAASAQAGRRKRTISAAAIDSNNKKTKARAKENGRKVDGNDDMVAV</sequence>
<evidence type="ECO:0000256" key="2">
    <source>
        <dbReference type="ARBA" id="ARBA00004584"/>
    </source>
</evidence>
<dbReference type="Proteomes" id="UP001578633">
    <property type="component" value="Chromosome 5"/>
</dbReference>
<dbReference type="EMBL" id="JBHGVX010000005">
    <property type="protein sequence ID" value="KAL1795595.1"/>
    <property type="molecule type" value="Genomic_DNA"/>
</dbReference>
<keyword evidence="6" id="KW-0137">Centromere</keyword>
<evidence type="ECO:0000313" key="9">
    <source>
        <dbReference type="Proteomes" id="UP001578633"/>
    </source>
</evidence>
<organism evidence="8 9">
    <name type="scientific">Alternaria dauci</name>
    <dbReference type="NCBI Taxonomy" id="48095"/>
    <lineage>
        <taxon>Eukaryota</taxon>
        <taxon>Fungi</taxon>
        <taxon>Dikarya</taxon>
        <taxon>Ascomycota</taxon>
        <taxon>Pezizomycotina</taxon>
        <taxon>Dothideomycetes</taxon>
        <taxon>Pleosporomycetidae</taxon>
        <taxon>Pleosporales</taxon>
        <taxon>Pleosporineae</taxon>
        <taxon>Pleosporaceae</taxon>
        <taxon>Alternaria</taxon>
        <taxon>Alternaria sect. Porri</taxon>
    </lineage>
</organism>
<dbReference type="Pfam" id="PF13092">
    <property type="entry name" value="CENP-L"/>
    <property type="match status" value="1"/>
</dbReference>
<comment type="caution">
    <text evidence="8">The sequence shown here is derived from an EMBL/GenBank/DDBJ whole genome shotgun (WGS) entry which is preliminary data.</text>
</comment>
<dbReference type="InterPro" id="IPR025204">
    <property type="entry name" value="CENP-L"/>
</dbReference>
<dbReference type="GeneID" id="96086141"/>
<accession>A0ABR3UGW6</accession>
<evidence type="ECO:0000256" key="7">
    <source>
        <dbReference type="SAM" id="MobiDB-lite"/>
    </source>
</evidence>
<reference evidence="8 9" key="1">
    <citation type="submission" date="2024-09" db="EMBL/GenBank/DDBJ databases">
        <title>T2T genomes of carrot and Alternaria dauci and their utility for understanding host-pathogen interaction during carrot leaf blight disease.</title>
        <authorList>
            <person name="Liu W."/>
            <person name="Xu S."/>
            <person name="Ou C."/>
            <person name="Liu X."/>
            <person name="Zhuang F."/>
            <person name="Deng X.W."/>
        </authorList>
    </citation>
    <scope>NUCLEOTIDE SEQUENCE [LARGE SCALE GENOMIC DNA]</scope>
    <source>
        <strain evidence="8 9">A2016</strain>
    </source>
</reference>
<protein>
    <submittedName>
        <fullName evidence="8">Uncharacterized protein</fullName>
    </submittedName>
</protein>
<evidence type="ECO:0000256" key="5">
    <source>
        <dbReference type="ARBA" id="ARBA00023242"/>
    </source>
</evidence>
<keyword evidence="5" id="KW-0539">Nucleus</keyword>
<dbReference type="RefSeq" id="XP_069306179.1">
    <property type="nucleotide sequence ID" value="XM_069451963.1"/>
</dbReference>
<feature type="compositionally biased region" description="Basic and acidic residues" evidence="7">
    <location>
        <begin position="380"/>
        <end position="390"/>
    </location>
</feature>
<evidence type="ECO:0000256" key="1">
    <source>
        <dbReference type="ARBA" id="ARBA00004123"/>
    </source>
</evidence>
<comment type="subcellular location">
    <subcellularLocation>
        <location evidence="2">Chromosome</location>
        <location evidence="2">Centromere</location>
    </subcellularLocation>
    <subcellularLocation>
        <location evidence="1">Nucleus</location>
    </subcellularLocation>
</comment>
<evidence type="ECO:0000256" key="3">
    <source>
        <dbReference type="ARBA" id="ARBA00011060"/>
    </source>
</evidence>
<evidence type="ECO:0000256" key="6">
    <source>
        <dbReference type="ARBA" id="ARBA00023328"/>
    </source>
</evidence>
<name>A0ABR3UGW6_9PLEO</name>
<gene>
    <name evidence="8" type="ORF">ACET3X_005819</name>
</gene>
<keyword evidence="9" id="KW-1185">Reference proteome</keyword>